<feature type="domain" description="HPt" evidence="1">
    <location>
        <begin position="39"/>
        <end position="99"/>
    </location>
</feature>
<dbReference type="EMBL" id="CADCUO010000137">
    <property type="protein sequence ID" value="CAA9400662.1"/>
    <property type="molecule type" value="Genomic_DNA"/>
</dbReference>
<reference evidence="2" key="1">
    <citation type="submission" date="2020-02" db="EMBL/GenBank/DDBJ databases">
        <authorList>
            <person name="Meier V. D."/>
        </authorList>
    </citation>
    <scope>NUCLEOTIDE SEQUENCE</scope>
    <source>
        <strain evidence="2">AVDCRST_MAG75</strain>
    </source>
</reference>
<evidence type="ECO:0000313" key="2">
    <source>
        <dbReference type="EMBL" id="CAA9400662.1"/>
    </source>
</evidence>
<name>A0A6J4P5G0_9ACTN</name>
<accession>A0A6J4P5G0</accession>
<protein>
    <recommendedName>
        <fullName evidence="1">HPt domain-containing protein</fullName>
    </recommendedName>
</protein>
<evidence type="ECO:0000259" key="1">
    <source>
        <dbReference type="Pfam" id="PF01627"/>
    </source>
</evidence>
<dbReference type="SUPFAM" id="SSF47226">
    <property type="entry name" value="Histidine-containing phosphotransfer domain, HPT domain"/>
    <property type="match status" value="1"/>
</dbReference>
<dbReference type="InterPro" id="IPR036641">
    <property type="entry name" value="HPT_dom_sf"/>
</dbReference>
<dbReference type="InterPro" id="IPR008207">
    <property type="entry name" value="Sig_transdc_His_kin_Hpt_dom"/>
</dbReference>
<dbReference type="GO" id="GO:0000160">
    <property type="term" value="P:phosphorelay signal transduction system"/>
    <property type="evidence" value="ECO:0007669"/>
    <property type="project" value="InterPro"/>
</dbReference>
<gene>
    <name evidence="2" type="ORF">AVDCRST_MAG75-2121</name>
</gene>
<proteinExistence type="predicted"/>
<sequence length="124" mass="13087">MADTGYGRGSDQGLTVDQVNTFRTIGVQAVQSNLRRAGQLSEALSAAANGELDRDGRDRAALIAHQIVGSAGTFGFRDATDAARRLELILGRDELSTAELKTAGQLLVQIRAALVGEPSDQDYG</sequence>
<dbReference type="Pfam" id="PF01627">
    <property type="entry name" value="Hpt"/>
    <property type="match status" value="1"/>
</dbReference>
<organism evidence="2">
    <name type="scientific">uncultured Propionibacteriaceae bacterium</name>
    <dbReference type="NCBI Taxonomy" id="257457"/>
    <lineage>
        <taxon>Bacteria</taxon>
        <taxon>Bacillati</taxon>
        <taxon>Actinomycetota</taxon>
        <taxon>Actinomycetes</taxon>
        <taxon>Propionibacteriales</taxon>
        <taxon>Propionibacteriaceae</taxon>
        <taxon>environmental samples</taxon>
    </lineage>
</organism>
<dbReference type="AlphaFoldDB" id="A0A6J4P5G0"/>